<dbReference type="GO" id="GO:0008270">
    <property type="term" value="F:zinc ion binding"/>
    <property type="evidence" value="ECO:0007669"/>
    <property type="project" value="UniProtKB-KW"/>
</dbReference>
<evidence type="ECO:0000259" key="13">
    <source>
        <dbReference type="PROSITE" id="PS50158"/>
    </source>
</evidence>
<keyword evidence="11" id="KW-0863">Zinc-finger</keyword>
<dbReference type="PANTHER" id="PTHR37984:SF5">
    <property type="entry name" value="PROTEIN NYNRIN-LIKE"/>
    <property type="match status" value="1"/>
</dbReference>
<dbReference type="InterPro" id="IPR012337">
    <property type="entry name" value="RNaseH-like_sf"/>
</dbReference>
<evidence type="ECO:0000313" key="17">
    <source>
        <dbReference type="Proteomes" id="UP000653454"/>
    </source>
</evidence>
<evidence type="ECO:0000256" key="6">
    <source>
        <dbReference type="ARBA" id="ARBA00022750"/>
    </source>
</evidence>
<dbReference type="InterPro" id="IPR021109">
    <property type="entry name" value="Peptidase_aspartic_dom_sf"/>
</dbReference>
<dbReference type="Pfam" id="PF00665">
    <property type="entry name" value="rve"/>
    <property type="match status" value="1"/>
</dbReference>
<dbReference type="GO" id="GO:0003677">
    <property type="term" value="F:DNA binding"/>
    <property type="evidence" value="ECO:0007669"/>
    <property type="project" value="UniProtKB-KW"/>
</dbReference>
<evidence type="ECO:0000256" key="1">
    <source>
        <dbReference type="ARBA" id="ARBA00012493"/>
    </source>
</evidence>
<dbReference type="GO" id="GO:0042575">
    <property type="term" value="C:DNA polymerase complex"/>
    <property type="evidence" value="ECO:0007669"/>
    <property type="project" value="UniProtKB-ARBA"/>
</dbReference>
<dbReference type="InterPro" id="IPR036397">
    <property type="entry name" value="RNaseH_sf"/>
</dbReference>
<feature type="compositionally biased region" description="Low complexity" evidence="12">
    <location>
        <begin position="201"/>
        <end position="210"/>
    </location>
</feature>
<protein>
    <recommendedName>
        <fullName evidence="1">RNA-directed DNA polymerase</fullName>
        <ecNumber evidence="1">2.7.7.49</ecNumber>
    </recommendedName>
</protein>
<keyword evidence="5" id="KW-0540">Nuclease</keyword>
<dbReference type="Proteomes" id="UP000653454">
    <property type="component" value="Unassembled WGS sequence"/>
</dbReference>
<dbReference type="Gene3D" id="2.40.70.10">
    <property type="entry name" value="Acid Proteases"/>
    <property type="match status" value="1"/>
</dbReference>
<dbReference type="PROSITE" id="PS50158">
    <property type="entry name" value="ZF_CCHC"/>
    <property type="match status" value="1"/>
</dbReference>
<feature type="region of interest" description="Disordered" evidence="12">
    <location>
        <begin position="1384"/>
        <end position="1438"/>
    </location>
</feature>
<gene>
    <name evidence="16" type="ORF">PLXY2_LOCUS4701</name>
</gene>
<keyword evidence="11" id="KW-0479">Metal-binding</keyword>
<reference evidence="16" key="1">
    <citation type="submission" date="2020-11" db="EMBL/GenBank/DDBJ databases">
        <authorList>
            <person name="Whiteford S."/>
        </authorList>
    </citation>
    <scope>NUCLEOTIDE SEQUENCE</scope>
</reference>
<evidence type="ECO:0000256" key="8">
    <source>
        <dbReference type="ARBA" id="ARBA00022918"/>
    </source>
</evidence>
<dbReference type="InterPro" id="IPR041588">
    <property type="entry name" value="Integrase_H2C2"/>
</dbReference>
<dbReference type="CDD" id="cd01647">
    <property type="entry name" value="RT_LTR"/>
    <property type="match status" value="1"/>
</dbReference>
<evidence type="ECO:0000256" key="7">
    <source>
        <dbReference type="ARBA" id="ARBA00022759"/>
    </source>
</evidence>
<comment type="caution">
    <text evidence="16">The sequence shown here is derived from an EMBL/GenBank/DDBJ whole genome shotgun (WGS) entry which is preliminary data.</text>
</comment>
<dbReference type="Pfam" id="PF17921">
    <property type="entry name" value="Integrase_H2C2"/>
    <property type="match status" value="1"/>
</dbReference>
<dbReference type="InterPro" id="IPR050951">
    <property type="entry name" value="Retrovirus_Pol_polyprotein"/>
</dbReference>
<dbReference type="SUPFAM" id="SSF56672">
    <property type="entry name" value="DNA/RNA polymerases"/>
    <property type="match status" value="1"/>
</dbReference>
<keyword evidence="9" id="KW-0238">DNA-binding</keyword>
<evidence type="ECO:0000259" key="14">
    <source>
        <dbReference type="PROSITE" id="PS50878"/>
    </source>
</evidence>
<evidence type="ECO:0000256" key="11">
    <source>
        <dbReference type="PROSITE-ProRule" id="PRU00047"/>
    </source>
</evidence>
<dbReference type="FunFam" id="3.30.70.270:FF:000026">
    <property type="entry name" value="Transposon Ty3-G Gag-Pol polyprotein"/>
    <property type="match status" value="1"/>
</dbReference>
<dbReference type="Gene3D" id="1.10.340.70">
    <property type="match status" value="1"/>
</dbReference>
<dbReference type="SMART" id="SM00343">
    <property type="entry name" value="ZnF_C2HC"/>
    <property type="match status" value="2"/>
</dbReference>
<dbReference type="PANTHER" id="PTHR37984">
    <property type="entry name" value="PROTEIN CBG26694"/>
    <property type="match status" value="1"/>
</dbReference>
<dbReference type="PROSITE" id="PS50878">
    <property type="entry name" value="RT_POL"/>
    <property type="match status" value="1"/>
</dbReference>
<sequence>MTSVSVGVLNIFNHEIQEWGSYKGRLEQWFQANAITAAEDKSGARRRAILLSSLGETTYRLIQDLALPKDVGTLSYEEVTELFDGHFQRKTCSFAERYKFHSAVQAPSESFSEWSARVRGLAKDCGFPQSALEDTLRDRFVLGMASGPERDRLFTEPMEGLSLQKALQLAENIRCAREGARHGGAPGPAALEVHKLAATARGRGAPAGGDPRPRWGPAAPPGPSRSAERCDVCGYVGHLGKKCRFRNAVCKICGKKGHLQRVCENNNTGNQHFLQCCSDDDDGKQLIFNIRSVRGEPMQESVTVDDVSLTFEIDTGSAVTAISDDIYNKHFIKHPLCESRKILQSYNGASLETLGTISLPFCFRAQTEIINVFVVKNGGPPLLGRDFIAKFKLQICPINTCQINESDLNFTEKYPKLFSEQLGCCKGVEVKLNLKPESSPIYIKARSVPFALRPKLDEEIDKLVGLGIIESVPFSDYASPVVPVLRRDGKIRLCADYSATLNKQLLVDKYPLPRVEELFAKLHGGVQFTKLDLSGAYNQLLLNKDSRDLTCINTHKGLYRYTRLVFGLSSAPAIFQRTLENILIASDESSESSLVQEGVLQFLDDILITGKTRSEHLARLQEVFRRLENAGLVLKKDKCHFFQDSVSYLGFVIDKNGLHKCPEKVKSILNAKKPENVTDLKSFLGMVNYYRTFIKNASSILAPLHELLQKNVSWNWSSDHENAFNSVKKCLSSDNILAHFNQDARIILTVDASPWGLGAILSQIDKDGVERPVSYASRSLNPAERQYSQIQKEATAIIFGVRKYHQYLYGRSEPFILRTDHKPLLSIFHPEKSIPEVSANRLQRYALFLSAYNYKIEYVNSASNCADYLSRSMALRSADAYDERSTFSCNKQQQLGKPVPSQAGRGHSLIDEACYVNFVFDADSELISINDLKNATESDKILMQVAKFTLSGWPLGSVVKELRPYYGCRLELSVEKGVIMRGSKLVIPEGFRQVILRELHNGHLGVCKMTTEARSRFWWPGMAADVAAAVAACAVCARLRPAPPRAPLTPWPYPPEPWHRVHLDFLGPMNNKMFLIIVDAYSKWVEVYDVSSGYGSKVVIQILCELMARYGLINTLCTDNGTSFVSSEFELFCSRNGIKHLTSPAYNPASNGQAESYVKIVKRALKAIIMSGKSSHLNVKLNEFLFNYRNSVHSSTNKSPAQILFGRQLRCRLDLLNPQISSPSDTTLAETVKVNQSLQAKYYKGKRNIDFNINDIVLVKIHQNGKSFWTNGVINKKIGRSAYLVSLTGYDNRIVKRHKNQIYESKGEMEVSPSPTATGPSHGGADRGPSLQPSQQDSTSADWLTPALSSAPVTSADPPAEACSQTIPEMVHDVDPVQLPDVRQGVTADPEEWADCQEATPAPPPVAAPEPAEGEPALVTRAVPRYNLRPHKPVNYKD</sequence>
<keyword evidence="4" id="KW-0548">Nucleotidyltransferase</keyword>
<organism evidence="16 17">
    <name type="scientific">Plutella xylostella</name>
    <name type="common">Diamondback moth</name>
    <name type="synonym">Plutella maculipennis</name>
    <dbReference type="NCBI Taxonomy" id="51655"/>
    <lineage>
        <taxon>Eukaryota</taxon>
        <taxon>Metazoa</taxon>
        <taxon>Ecdysozoa</taxon>
        <taxon>Arthropoda</taxon>
        <taxon>Hexapoda</taxon>
        <taxon>Insecta</taxon>
        <taxon>Pterygota</taxon>
        <taxon>Neoptera</taxon>
        <taxon>Endopterygota</taxon>
        <taxon>Lepidoptera</taxon>
        <taxon>Glossata</taxon>
        <taxon>Ditrysia</taxon>
        <taxon>Yponomeutoidea</taxon>
        <taxon>Plutellidae</taxon>
        <taxon>Plutella</taxon>
    </lineage>
</organism>
<evidence type="ECO:0000256" key="10">
    <source>
        <dbReference type="ARBA" id="ARBA00023268"/>
    </source>
</evidence>
<dbReference type="SUPFAM" id="SSF50630">
    <property type="entry name" value="Acid proteases"/>
    <property type="match status" value="1"/>
</dbReference>
<evidence type="ECO:0000256" key="9">
    <source>
        <dbReference type="ARBA" id="ARBA00023125"/>
    </source>
</evidence>
<proteinExistence type="predicted"/>
<keyword evidence="11" id="KW-0862">Zinc</keyword>
<evidence type="ECO:0000256" key="5">
    <source>
        <dbReference type="ARBA" id="ARBA00022722"/>
    </source>
</evidence>
<keyword evidence="7" id="KW-0378">Hydrolase</keyword>
<evidence type="ECO:0000259" key="15">
    <source>
        <dbReference type="PROSITE" id="PS50994"/>
    </source>
</evidence>
<dbReference type="Gene3D" id="3.30.70.270">
    <property type="match status" value="2"/>
</dbReference>
<evidence type="ECO:0000256" key="3">
    <source>
        <dbReference type="ARBA" id="ARBA00022679"/>
    </source>
</evidence>
<dbReference type="FunFam" id="3.30.420.10:FF:000063">
    <property type="entry name" value="Retrovirus-related Pol polyprotein from transposon 297-like Protein"/>
    <property type="match status" value="1"/>
</dbReference>
<dbReference type="InterPro" id="IPR001878">
    <property type="entry name" value="Znf_CCHC"/>
</dbReference>
<keyword evidence="8" id="KW-0695">RNA-directed DNA polymerase</keyword>
<dbReference type="SUPFAM" id="SSF53098">
    <property type="entry name" value="Ribonuclease H-like"/>
    <property type="match status" value="1"/>
</dbReference>
<dbReference type="EC" id="2.7.7.49" evidence="1"/>
<dbReference type="GO" id="GO:0003964">
    <property type="term" value="F:RNA-directed DNA polymerase activity"/>
    <property type="evidence" value="ECO:0007669"/>
    <property type="project" value="UniProtKB-KW"/>
</dbReference>
<dbReference type="FunFam" id="3.10.20.370:FF:000001">
    <property type="entry name" value="Retrovirus-related Pol polyprotein from transposon 17.6-like protein"/>
    <property type="match status" value="1"/>
</dbReference>
<feature type="region of interest" description="Disordered" evidence="12">
    <location>
        <begin position="1304"/>
        <end position="1342"/>
    </location>
</feature>
<keyword evidence="3" id="KW-0808">Transferase</keyword>
<dbReference type="SUPFAM" id="SSF57756">
    <property type="entry name" value="Retrovirus zinc finger-like domains"/>
    <property type="match status" value="1"/>
</dbReference>
<evidence type="ECO:0000256" key="12">
    <source>
        <dbReference type="SAM" id="MobiDB-lite"/>
    </source>
</evidence>
<dbReference type="GO" id="GO:0004519">
    <property type="term" value="F:endonuclease activity"/>
    <property type="evidence" value="ECO:0007669"/>
    <property type="project" value="UniProtKB-KW"/>
</dbReference>
<dbReference type="InterPro" id="IPR036875">
    <property type="entry name" value="Znf_CCHC_sf"/>
</dbReference>
<dbReference type="Gene3D" id="3.30.420.10">
    <property type="entry name" value="Ribonuclease H-like superfamily/Ribonuclease H"/>
    <property type="match status" value="1"/>
</dbReference>
<feature type="compositionally biased region" description="Polar residues" evidence="12">
    <location>
        <begin position="1331"/>
        <end position="1342"/>
    </location>
</feature>
<dbReference type="GO" id="GO:0004190">
    <property type="term" value="F:aspartic-type endopeptidase activity"/>
    <property type="evidence" value="ECO:0007669"/>
    <property type="project" value="UniProtKB-KW"/>
</dbReference>
<feature type="domain" description="Integrase catalytic" evidence="15">
    <location>
        <begin position="1053"/>
        <end position="1208"/>
    </location>
</feature>
<dbReference type="PROSITE" id="PS50994">
    <property type="entry name" value="INTEGRASE"/>
    <property type="match status" value="1"/>
</dbReference>
<keyword evidence="10" id="KW-0511">Multifunctional enzyme</keyword>
<dbReference type="InterPro" id="IPR001584">
    <property type="entry name" value="Integrase_cat-core"/>
</dbReference>
<dbReference type="FunFam" id="1.10.340.70:FF:000004">
    <property type="entry name" value="Retrovirus-related Pol polyprotein from transposon 297-like Protein"/>
    <property type="match status" value="1"/>
</dbReference>
<keyword evidence="2" id="KW-0645">Protease</keyword>
<feature type="domain" description="Reverse transcriptase" evidence="14">
    <location>
        <begin position="465"/>
        <end position="653"/>
    </location>
</feature>
<evidence type="ECO:0000313" key="16">
    <source>
        <dbReference type="EMBL" id="CAG9111678.1"/>
    </source>
</evidence>
<keyword evidence="17" id="KW-1185">Reference proteome</keyword>
<feature type="domain" description="CCHC-type" evidence="13">
    <location>
        <begin position="250"/>
        <end position="265"/>
    </location>
</feature>
<dbReference type="InterPro" id="IPR000477">
    <property type="entry name" value="RT_dom"/>
</dbReference>
<dbReference type="InterPro" id="IPR043128">
    <property type="entry name" value="Rev_trsase/Diguanyl_cyclase"/>
</dbReference>
<dbReference type="GO" id="GO:0015074">
    <property type="term" value="P:DNA integration"/>
    <property type="evidence" value="ECO:0007669"/>
    <property type="project" value="InterPro"/>
</dbReference>
<evidence type="ECO:0000256" key="2">
    <source>
        <dbReference type="ARBA" id="ARBA00022670"/>
    </source>
</evidence>
<feature type="compositionally biased region" description="Basic residues" evidence="12">
    <location>
        <begin position="1428"/>
        <end position="1438"/>
    </location>
</feature>
<keyword evidence="7" id="KW-0255">Endonuclease</keyword>
<dbReference type="Pfam" id="PF17919">
    <property type="entry name" value="RT_RNaseH_2"/>
    <property type="match status" value="1"/>
</dbReference>
<dbReference type="Pfam" id="PF00078">
    <property type="entry name" value="RVT_1"/>
    <property type="match status" value="1"/>
</dbReference>
<dbReference type="EMBL" id="CAJHNJ030000013">
    <property type="protein sequence ID" value="CAG9111678.1"/>
    <property type="molecule type" value="Genomic_DNA"/>
</dbReference>
<accession>A0A8S4E8Z8</accession>
<dbReference type="Gene3D" id="3.10.10.10">
    <property type="entry name" value="HIV Type 1 Reverse Transcriptase, subunit A, domain 1"/>
    <property type="match status" value="1"/>
</dbReference>
<dbReference type="CDD" id="cd09274">
    <property type="entry name" value="RNase_HI_RT_Ty3"/>
    <property type="match status" value="1"/>
</dbReference>
<evidence type="ECO:0000256" key="4">
    <source>
        <dbReference type="ARBA" id="ARBA00022695"/>
    </source>
</evidence>
<dbReference type="GO" id="GO:0006508">
    <property type="term" value="P:proteolysis"/>
    <property type="evidence" value="ECO:0007669"/>
    <property type="project" value="UniProtKB-KW"/>
</dbReference>
<keyword evidence="6" id="KW-0064">Aspartyl protease</keyword>
<name>A0A8S4E8Z8_PLUXY</name>
<dbReference type="InterPro" id="IPR043502">
    <property type="entry name" value="DNA/RNA_pol_sf"/>
</dbReference>
<dbReference type="Gene3D" id="4.10.60.10">
    <property type="entry name" value="Zinc finger, CCHC-type"/>
    <property type="match status" value="1"/>
</dbReference>
<feature type="region of interest" description="Disordered" evidence="12">
    <location>
        <begin position="201"/>
        <end position="225"/>
    </location>
</feature>
<dbReference type="InterPro" id="IPR041577">
    <property type="entry name" value="RT_RNaseH_2"/>
</dbReference>